<evidence type="ECO:0000313" key="2">
    <source>
        <dbReference type="Proteomes" id="UP000195573"/>
    </source>
</evidence>
<dbReference type="Proteomes" id="UP000195573">
    <property type="component" value="Chromosome"/>
</dbReference>
<organism evidence="1 2">
    <name type="scientific">Sutcliffiella horikoshii</name>
    <dbReference type="NCBI Taxonomy" id="79883"/>
    <lineage>
        <taxon>Bacteria</taxon>
        <taxon>Bacillati</taxon>
        <taxon>Bacillota</taxon>
        <taxon>Bacilli</taxon>
        <taxon>Bacillales</taxon>
        <taxon>Bacillaceae</taxon>
        <taxon>Sutcliffiella</taxon>
    </lineage>
</organism>
<evidence type="ECO:0000313" key="1">
    <source>
        <dbReference type="EMBL" id="ART78036.1"/>
    </source>
</evidence>
<reference evidence="1 2" key="1">
    <citation type="submission" date="2017-04" db="EMBL/GenBank/DDBJ databases">
        <title>Complete Genome Sequence of the Bacillus horikoshii 20a strain from Cuatro Cienegas, Coahuila, Mexico.</title>
        <authorList>
            <person name="Zarza E."/>
            <person name="Alcaraz L.D."/>
            <person name="Aguilar-Salinas B."/>
            <person name="Islas A."/>
            <person name="Olmedo-Alvarez G."/>
        </authorList>
    </citation>
    <scope>NUCLEOTIDE SEQUENCE [LARGE SCALE GENOMIC DNA]</scope>
    <source>
        <strain evidence="1 2">20a</strain>
    </source>
</reference>
<keyword evidence="2" id="KW-1185">Reference proteome</keyword>
<accession>A0ABM6KNM5</accession>
<dbReference type="RefSeq" id="WP_088019533.1">
    <property type="nucleotide sequence ID" value="NZ_CP020880.1"/>
</dbReference>
<dbReference type="EMBL" id="CP020880">
    <property type="protein sequence ID" value="ART78036.1"/>
    <property type="molecule type" value="Genomic_DNA"/>
</dbReference>
<gene>
    <name evidence="1" type="ORF">B4U37_19225</name>
</gene>
<name>A0ABM6KNM5_9BACI</name>
<protein>
    <submittedName>
        <fullName evidence="1">Uncharacterized protein</fullName>
    </submittedName>
</protein>
<proteinExistence type="predicted"/>
<sequence>MNGMRYELFIRGAFGSEVERMGDPAQLAEAGLFNISAEINKIKAATAYAMVIYKNNSRDTDSERMEEFIDEVMYATDFEQIDSIIREFNILRENS</sequence>
<dbReference type="GeneID" id="96740536"/>